<dbReference type="OrthoDB" id="4557435at2"/>
<protein>
    <recommendedName>
        <fullName evidence="1">DUF6917 domain-containing protein</fullName>
    </recommendedName>
</protein>
<proteinExistence type="predicted"/>
<dbReference type="RefSeq" id="WP_097158739.1">
    <property type="nucleotide sequence ID" value="NZ_JBEPMQ010000006.1"/>
</dbReference>
<gene>
    <name evidence="2" type="ORF">SAMN05877753_104357</name>
</gene>
<evidence type="ECO:0000259" key="1">
    <source>
        <dbReference type="Pfam" id="PF21891"/>
    </source>
</evidence>
<accession>A0A285CUR3</accession>
<organism evidence="2 3">
    <name type="scientific">Bacillus oleivorans</name>
    <dbReference type="NCBI Taxonomy" id="1448271"/>
    <lineage>
        <taxon>Bacteria</taxon>
        <taxon>Bacillati</taxon>
        <taxon>Bacillota</taxon>
        <taxon>Bacilli</taxon>
        <taxon>Bacillales</taxon>
        <taxon>Bacillaceae</taxon>
        <taxon>Bacillus</taxon>
    </lineage>
</organism>
<evidence type="ECO:0000313" key="2">
    <source>
        <dbReference type="EMBL" id="SNX70788.1"/>
    </source>
</evidence>
<dbReference type="InterPro" id="IPR054210">
    <property type="entry name" value="DUF6917"/>
</dbReference>
<evidence type="ECO:0000313" key="3">
    <source>
        <dbReference type="Proteomes" id="UP000219546"/>
    </source>
</evidence>
<dbReference type="Proteomes" id="UP000219546">
    <property type="component" value="Unassembled WGS sequence"/>
</dbReference>
<keyword evidence="3" id="KW-1185">Reference proteome</keyword>
<feature type="domain" description="DUF6917" evidence="1">
    <location>
        <begin position="15"/>
        <end position="138"/>
    </location>
</feature>
<sequence>MDPYKAGMIPSNIYQERRMVSGKLVAVMDCYLENRGLQLIPQPTRAFKKWDIIELIATEETSSQNSTINSIAYLGFFEVTSGGIIQKSDKLKVNEKIIGSVLGYDETHMPNHINMIINLKEQRTGLELGFKVMDEVSFLTR</sequence>
<reference evidence="2 3" key="1">
    <citation type="submission" date="2017-08" db="EMBL/GenBank/DDBJ databases">
        <authorList>
            <person name="de Groot N.N."/>
        </authorList>
    </citation>
    <scope>NUCLEOTIDE SEQUENCE [LARGE SCALE GENOMIC DNA]</scope>
    <source>
        <strain evidence="2 3">JC228</strain>
    </source>
</reference>
<dbReference type="AlphaFoldDB" id="A0A285CUR3"/>
<dbReference type="Pfam" id="PF21891">
    <property type="entry name" value="DUF6917"/>
    <property type="match status" value="1"/>
</dbReference>
<name>A0A285CUR3_9BACI</name>
<dbReference type="EMBL" id="OAOP01000004">
    <property type="protein sequence ID" value="SNX70788.1"/>
    <property type="molecule type" value="Genomic_DNA"/>
</dbReference>